<protein>
    <submittedName>
        <fullName evidence="2">Uncharacterized protein</fullName>
    </submittedName>
</protein>
<dbReference type="Proteomes" id="UP000887579">
    <property type="component" value="Unplaced"/>
</dbReference>
<sequence>MHGDLSVKPENAIYCNDGCVVYFCVANDLVIYGGGCYHHFKAFCTSSTEKTSITNFTEITTSATKVEPGMFLYFCKTNYCNTNFVALSDAMWEEYDFFKKTFPETSSPKPRPHYLPNPLPNPQPEEPPNPQPGEQTTQTGSSNQTEESLGNDTTVVQCFRGATMPWCAGTNGSMFTYSTLAASIMVFLFARFMDIEL</sequence>
<organism evidence="1 2">
    <name type="scientific">Panagrolaimus sp. ES5</name>
    <dbReference type="NCBI Taxonomy" id="591445"/>
    <lineage>
        <taxon>Eukaryota</taxon>
        <taxon>Metazoa</taxon>
        <taxon>Ecdysozoa</taxon>
        <taxon>Nematoda</taxon>
        <taxon>Chromadorea</taxon>
        <taxon>Rhabditida</taxon>
        <taxon>Tylenchina</taxon>
        <taxon>Panagrolaimomorpha</taxon>
        <taxon>Panagrolaimoidea</taxon>
        <taxon>Panagrolaimidae</taxon>
        <taxon>Panagrolaimus</taxon>
    </lineage>
</organism>
<name>A0AC34G4T3_9BILA</name>
<dbReference type="WBParaSite" id="ES5_v2.g24675.t1">
    <property type="protein sequence ID" value="ES5_v2.g24675.t1"/>
    <property type="gene ID" value="ES5_v2.g24675"/>
</dbReference>
<evidence type="ECO:0000313" key="2">
    <source>
        <dbReference type="WBParaSite" id="ES5_v2.g24675.t1"/>
    </source>
</evidence>
<proteinExistence type="predicted"/>
<evidence type="ECO:0000313" key="1">
    <source>
        <dbReference type="Proteomes" id="UP000887579"/>
    </source>
</evidence>
<accession>A0AC34G4T3</accession>
<reference evidence="2" key="1">
    <citation type="submission" date="2022-11" db="UniProtKB">
        <authorList>
            <consortium name="WormBaseParasite"/>
        </authorList>
    </citation>
    <scope>IDENTIFICATION</scope>
</reference>